<name>A0ABW2Y9V7_9BIFI</name>
<sequence>MKKKILPFTSVVAALLLSVGVQSAQAVTGNISNTRIDGNWNYTWTKSTAGVYAKTKLPGFIRVCQDGGCVEGHTTKTKVTASLILNGSASNHNDSAKVWG</sequence>
<feature type="signal peptide" evidence="1">
    <location>
        <begin position="1"/>
        <end position="26"/>
    </location>
</feature>
<proteinExistence type="predicted"/>
<keyword evidence="1" id="KW-0732">Signal</keyword>
<keyword evidence="3" id="KW-1185">Reference proteome</keyword>
<organism evidence="2 3">
    <name type="scientific">Alloscardovia venturai</name>
    <dbReference type="NCBI Taxonomy" id="1769421"/>
    <lineage>
        <taxon>Bacteria</taxon>
        <taxon>Bacillati</taxon>
        <taxon>Actinomycetota</taxon>
        <taxon>Actinomycetes</taxon>
        <taxon>Bifidobacteriales</taxon>
        <taxon>Bifidobacteriaceae</taxon>
        <taxon>Alloscardovia</taxon>
    </lineage>
</organism>
<accession>A0ABW2Y9V7</accession>
<gene>
    <name evidence="2" type="ORF">ACFQY8_06370</name>
</gene>
<comment type="caution">
    <text evidence="2">The sequence shown here is derived from an EMBL/GenBank/DDBJ whole genome shotgun (WGS) entry which is preliminary data.</text>
</comment>
<protein>
    <submittedName>
        <fullName evidence="2">Uncharacterized protein</fullName>
    </submittedName>
</protein>
<evidence type="ECO:0000256" key="1">
    <source>
        <dbReference type="SAM" id="SignalP"/>
    </source>
</evidence>
<evidence type="ECO:0000313" key="2">
    <source>
        <dbReference type="EMBL" id="MFD0705366.1"/>
    </source>
</evidence>
<dbReference type="EMBL" id="JBHTHQ010000021">
    <property type="protein sequence ID" value="MFD0705366.1"/>
    <property type="molecule type" value="Genomic_DNA"/>
</dbReference>
<dbReference type="RefSeq" id="WP_377939055.1">
    <property type="nucleotide sequence ID" value="NZ_JBHTHQ010000021.1"/>
</dbReference>
<feature type="chain" id="PRO_5045732578" evidence="1">
    <location>
        <begin position="27"/>
        <end position="100"/>
    </location>
</feature>
<reference evidence="3" key="1">
    <citation type="journal article" date="2019" name="Int. J. Syst. Evol. Microbiol.">
        <title>The Global Catalogue of Microorganisms (GCM) 10K type strain sequencing project: providing services to taxonomists for standard genome sequencing and annotation.</title>
        <authorList>
            <consortium name="The Broad Institute Genomics Platform"/>
            <consortium name="The Broad Institute Genome Sequencing Center for Infectious Disease"/>
            <person name="Wu L."/>
            <person name="Ma J."/>
        </authorList>
    </citation>
    <scope>NUCLEOTIDE SEQUENCE [LARGE SCALE GENOMIC DNA]</scope>
    <source>
        <strain evidence="3">CCM 8604</strain>
    </source>
</reference>
<evidence type="ECO:0000313" key="3">
    <source>
        <dbReference type="Proteomes" id="UP001597036"/>
    </source>
</evidence>
<dbReference type="Proteomes" id="UP001597036">
    <property type="component" value="Unassembled WGS sequence"/>
</dbReference>